<keyword evidence="3" id="KW-1133">Transmembrane helix</keyword>
<dbReference type="Proteomes" id="UP000887575">
    <property type="component" value="Unassembled WGS sequence"/>
</dbReference>
<evidence type="ECO:0000256" key="1">
    <source>
        <dbReference type="ARBA" id="ARBA00005585"/>
    </source>
</evidence>
<keyword evidence="3" id="KW-0472">Membrane</keyword>
<feature type="compositionally biased region" description="Polar residues" evidence="2">
    <location>
        <begin position="45"/>
        <end position="57"/>
    </location>
</feature>
<dbReference type="Pfam" id="PF12349">
    <property type="entry name" value="Sterol-sensing"/>
    <property type="match status" value="1"/>
</dbReference>
<feature type="compositionally biased region" description="Polar residues" evidence="2">
    <location>
        <begin position="97"/>
        <end position="107"/>
    </location>
</feature>
<feature type="transmembrane region" description="Helical" evidence="3">
    <location>
        <begin position="659"/>
        <end position="679"/>
    </location>
</feature>
<feature type="transmembrane region" description="Helical" evidence="3">
    <location>
        <begin position="951"/>
        <end position="969"/>
    </location>
</feature>
<feature type="transmembrane region" description="Helical" evidence="3">
    <location>
        <begin position="435"/>
        <end position="452"/>
    </location>
</feature>
<feature type="region of interest" description="Disordered" evidence="2">
    <location>
        <begin position="1167"/>
        <end position="1186"/>
    </location>
</feature>
<feature type="transmembrane region" description="Helical" evidence="3">
    <location>
        <begin position="907"/>
        <end position="930"/>
    </location>
</feature>
<accession>A0AAF3EAF4</accession>
<feature type="transmembrane region" description="Helical" evidence="3">
    <location>
        <begin position="975"/>
        <end position="998"/>
    </location>
</feature>
<dbReference type="AlphaFoldDB" id="A0AAF3EAF4"/>
<dbReference type="GO" id="GO:0018996">
    <property type="term" value="P:molting cycle, collagen and cuticulin-based cuticle"/>
    <property type="evidence" value="ECO:0007669"/>
    <property type="project" value="TreeGrafter"/>
</dbReference>
<evidence type="ECO:0000313" key="6">
    <source>
        <dbReference type="WBParaSite" id="MBELARI_LOCUS10898"/>
    </source>
</evidence>
<feature type="transmembrane region" description="Helical" evidence="3">
    <location>
        <begin position="880"/>
        <end position="901"/>
    </location>
</feature>
<evidence type="ECO:0000256" key="2">
    <source>
        <dbReference type="SAM" id="MobiDB-lite"/>
    </source>
</evidence>
<evidence type="ECO:0000259" key="4">
    <source>
        <dbReference type="PROSITE" id="PS50156"/>
    </source>
</evidence>
<dbReference type="PROSITE" id="PS50156">
    <property type="entry name" value="SSD"/>
    <property type="match status" value="1"/>
</dbReference>
<dbReference type="SUPFAM" id="SSF82866">
    <property type="entry name" value="Multidrug efflux transporter AcrB transmembrane domain"/>
    <property type="match status" value="2"/>
</dbReference>
<sequence length="1186" mass="132270">MYYGVGGSLRAESPPRHRGDGIRIQRRTSNTQNDNGPPQAKPPLTTDSRFNSLNKRSALNDLPVGVVPAQQSHSTSTTTSNTSSSYSSSTGIPTSSAATPNEGSNRTMPREMETQEMRTSYVEEPPSPATLRRQAKGAAAALVRRVTNEMALAHFVQKVEINEEENLGAYRLTHWPERVMRQVFWYLGKALANHNTIFAVFPLVLVALSLVAPIVYWDKLYVGLPFSTLVEDRDMTSSGVGMRRMAVPQFNSTNPSYSALDRMNHHAYAVLFKNRNANDTILREETIATYLNMKTMIQSIGFHGKTWPELCGGNSCSFGASILDKIVKKSSQIALTYPETYVSLSKEDSNLTRVFLASIIGGVDVDVDGAIASAQSLLASFELNRALSTPDTLLWEKAFIQKVEGVKKENSDFEVNRWSYEEFAGTVIQALQRCHLWIGASAGIIFILLLLSMCRLNAYQSKPIVGLAAGVVLCGSAIAGVCVSLSGSTFLNPLQLPVLFVIIGIGACYCEALHTAWRKFSAVALHPSEKIALVMAYEGTFICASSLLLIAMFVGAGLLSATPYVQTAFLTMAAGIAALLLLTLLFLAVFVFKSGRREAKGCKWFHFCRSGDTHFPTPNIVDFDNKQLEHLHGRLVDTKASPSRQFAAWLLGPSLRYPLVFLCTIYLLLAAWGCVHIKIDLREEHFLPSQSEARKFLENFYQLFGKTQEYLEVTIEQTIDYQDADLRKSIVDLLEQPVKNEYATRAVSWIADFGRFEKSSAYEINQDTFVHVVRLVFLVTDPFQRYTSDIYFDRFQTQIIRSRMYLELNPKGVLKRREVIESLLEKARSMQLPISVKAPFVFSIQHDLQSLSTALFAFGVFLSILLVISLALFGQPSLTFVVVATSLCVLIETVGYASHWGVPLNTITLTMAICANSLSCVVAISFCYAYSNSGNGLRPIQRVQYTFQSCLLPLWMAITLPVLTYLPLLCIDAPIILHIWRILLLNAIASLAHLLLFLPNAVTLLNENACTALSSVFSGADDESSIYYIPTAGRIIPTEGIYQTFTYPMPKIAPPPSYLAIGAADPIYGRYEPNQYGRMRIHPAEASLANTPQCLRAEERRRGRRELRDLRDVEGIYETPPSPMHRTTREEIIPPRTGLDRIPMKNETRPNERNPRNEQTWRQLLSEPTHQQGQSSQYFSYNKSGF</sequence>
<dbReference type="Gene3D" id="1.20.1640.10">
    <property type="entry name" value="Multidrug efflux transporter AcrB transmembrane domain"/>
    <property type="match status" value="1"/>
</dbReference>
<dbReference type="InterPro" id="IPR051697">
    <property type="entry name" value="Patched_domain-protein"/>
</dbReference>
<feature type="transmembrane region" description="Helical" evidence="3">
    <location>
        <begin position="464"/>
        <end position="488"/>
    </location>
</feature>
<dbReference type="GO" id="GO:0030659">
    <property type="term" value="C:cytoplasmic vesicle membrane"/>
    <property type="evidence" value="ECO:0007669"/>
    <property type="project" value="TreeGrafter"/>
</dbReference>
<dbReference type="InterPro" id="IPR000731">
    <property type="entry name" value="SSD"/>
</dbReference>
<feature type="transmembrane region" description="Helical" evidence="3">
    <location>
        <begin position="854"/>
        <end position="873"/>
    </location>
</feature>
<evidence type="ECO:0000256" key="3">
    <source>
        <dbReference type="SAM" id="Phobius"/>
    </source>
</evidence>
<dbReference type="PANTHER" id="PTHR10796">
    <property type="entry name" value="PATCHED-RELATED"/>
    <property type="match status" value="1"/>
</dbReference>
<feature type="compositionally biased region" description="Basic and acidic residues" evidence="2">
    <location>
        <begin position="13"/>
        <end position="23"/>
    </location>
</feature>
<keyword evidence="3" id="KW-0812">Transmembrane</keyword>
<feature type="transmembrane region" description="Helical" evidence="3">
    <location>
        <begin position="568"/>
        <end position="592"/>
    </location>
</feature>
<keyword evidence="5" id="KW-1185">Reference proteome</keyword>
<proteinExistence type="inferred from homology"/>
<feature type="region of interest" description="Disordered" evidence="2">
    <location>
        <begin position="1116"/>
        <end position="1158"/>
    </location>
</feature>
<name>A0AAF3EAF4_9BILA</name>
<dbReference type="WBParaSite" id="MBELARI_LOCUS10898">
    <property type="protein sequence ID" value="MBELARI_LOCUS10898"/>
    <property type="gene ID" value="MBELARI_LOCUS10898"/>
</dbReference>
<feature type="domain" description="SSD" evidence="4">
    <location>
        <begin position="444"/>
        <end position="593"/>
    </location>
</feature>
<protein>
    <recommendedName>
        <fullName evidence="4">SSD domain-containing protein</fullName>
    </recommendedName>
</protein>
<feature type="transmembrane region" description="Helical" evidence="3">
    <location>
        <begin position="494"/>
        <end position="513"/>
    </location>
</feature>
<feature type="region of interest" description="Disordered" evidence="2">
    <location>
        <begin position="1"/>
        <end position="109"/>
    </location>
</feature>
<feature type="transmembrane region" description="Helical" evidence="3">
    <location>
        <begin position="197"/>
        <end position="217"/>
    </location>
</feature>
<dbReference type="PANTHER" id="PTHR10796:SF187">
    <property type="entry name" value="SSD DOMAIN-CONTAINING PROTEIN"/>
    <property type="match status" value="1"/>
</dbReference>
<feature type="compositionally biased region" description="Polar residues" evidence="2">
    <location>
        <begin position="27"/>
        <end position="36"/>
    </location>
</feature>
<evidence type="ECO:0000313" key="5">
    <source>
        <dbReference type="Proteomes" id="UP000887575"/>
    </source>
</evidence>
<feature type="transmembrane region" description="Helical" evidence="3">
    <location>
        <begin position="534"/>
        <end position="556"/>
    </location>
</feature>
<feature type="compositionally biased region" description="Basic and acidic residues" evidence="2">
    <location>
        <begin position="1127"/>
        <end position="1156"/>
    </location>
</feature>
<dbReference type="GO" id="GO:0006897">
    <property type="term" value="P:endocytosis"/>
    <property type="evidence" value="ECO:0007669"/>
    <property type="project" value="TreeGrafter"/>
</dbReference>
<comment type="similarity">
    <text evidence="1">Belongs to the patched family.</text>
</comment>
<organism evidence="5 6">
    <name type="scientific">Mesorhabditis belari</name>
    <dbReference type="NCBI Taxonomy" id="2138241"/>
    <lineage>
        <taxon>Eukaryota</taxon>
        <taxon>Metazoa</taxon>
        <taxon>Ecdysozoa</taxon>
        <taxon>Nematoda</taxon>
        <taxon>Chromadorea</taxon>
        <taxon>Rhabditida</taxon>
        <taxon>Rhabditina</taxon>
        <taxon>Rhabditomorpha</taxon>
        <taxon>Rhabditoidea</taxon>
        <taxon>Rhabditidae</taxon>
        <taxon>Mesorhabditinae</taxon>
        <taxon>Mesorhabditis</taxon>
    </lineage>
</organism>
<feature type="compositionally biased region" description="Low complexity" evidence="2">
    <location>
        <begin position="72"/>
        <end position="96"/>
    </location>
</feature>
<reference evidence="6" key="1">
    <citation type="submission" date="2024-02" db="UniProtKB">
        <authorList>
            <consortium name="WormBaseParasite"/>
        </authorList>
    </citation>
    <scope>IDENTIFICATION</scope>
</reference>
<dbReference type="GO" id="GO:0005886">
    <property type="term" value="C:plasma membrane"/>
    <property type="evidence" value="ECO:0007669"/>
    <property type="project" value="TreeGrafter"/>
</dbReference>
<dbReference type="InterPro" id="IPR053958">
    <property type="entry name" value="HMGCR/SNAP/NPC1-like_SSD"/>
</dbReference>